<sequence length="823" mass="87617">METALPSPSITARIVGAIFGLLGLILAAGGIYLAMLGGSFYYLLAGVGLLVSGLLLFRGHKLGAWLYVAVFALTAIWAFWESGSNPWALIPRLVGPAILLALVALISPLLGKRTTSWPLAIGGAVVSLAFLALSLWGVSSSQAPWLKRDLPTGPYGDLTQASGDDWTSWGGTQAGQRYSTLNQITPANVDKLQRAWVSHTGDLPQGAGKGEYAVENTPLKIGNRLYSCTAMDQVVALDATTGKEIWRYDPKVSTDAIPYSASCRGVVYYRKGASSDGEAGTHHTRTNSGFQTAALEEDNDTEQSDGVCAARILWGTLDGRLIEVDADTGKPCADFGNNGEVDIKRGMGRVYPGMAAITAPPVIVHGNIVTGHQVMDGQMNDAPSGVIQAFDATTGKFAWAWDLGRPGEYGMPEAGKTYTRGTPNMWTSPSGDDALGMVYIPLGNSSSDYYSSDRSPEENEYSSSLVALNADTGHPEWKFQTVRKDVWDYDLGSQVTLVNLPGDIPAVILPSKRGDLYVLDRRTGKPLTGIKEVKAPGGGVEPPERAPYQPVSGFHNLRKPQLTSRDMWGISPVDQMLCRIQFAKADYRGGFTPPSADQHSVEYPGYNGGSDWGSVAIDPVRGVIVANYNDMPNYNKLVPRAKANKLGWEPRGPKGNQGGGHAEGAGDPQEGVPYAIDVNAGWRLPLTGLLCKEPPYGGIQAIDMKTGETIWDRPLGTARKNGPWGIAMHLPFQIGTPNNGGSVVTAGGLVFIAAATDDLIRAIDLKSGKTLWTDALPGGGQANVMTYAVNGKQYVLIVPGGHHFMQTPVSDAIIAYALPGTSA</sequence>
<dbReference type="SUPFAM" id="SSF50998">
    <property type="entry name" value="Quinoprotein alcohol dehydrogenase-like"/>
    <property type="match status" value="1"/>
</dbReference>
<comment type="cofactor">
    <cofactor evidence="1">
        <name>pyrroloquinoline quinone</name>
        <dbReference type="ChEBI" id="CHEBI:58442"/>
    </cofactor>
</comment>
<name>A0A6I4T4N3_9SPHN</name>
<dbReference type="PANTHER" id="PTHR32303">
    <property type="entry name" value="QUINOPROTEIN ALCOHOL DEHYDROGENASE (CYTOCHROME C)"/>
    <property type="match status" value="1"/>
</dbReference>
<dbReference type="EMBL" id="WTYT01000002">
    <property type="protein sequence ID" value="MXO65003.1"/>
    <property type="molecule type" value="Genomic_DNA"/>
</dbReference>
<feature type="region of interest" description="Disordered" evidence="4">
    <location>
        <begin position="645"/>
        <end position="670"/>
    </location>
</feature>
<dbReference type="Gene3D" id="2.140.10.10">
    <property type="entry name" value="Quinoprotein alcohol dehydrogenase-like superfamily"/>
    <property type="match status" value="2"/>
</dbReference>
<dbReference type="OrthoDB" id="9794322at2"/>
<evidence type="ECO:0000313" key="7">
    <source>
        <dbReference type="EMBL" id="MXO65003.1"/>
    </source>
</evidence>
<keyword evidence="5" id="KW-0812">Transmembrane</keyword>
<dbReference type="EC" id="1.1.-.-" evidence="7"/>
<dbReference type="InterPro" id="IPR018391">
    <property type="entry name" value="PQQ_b-propeller_rpt"/>
</dbReference>
<dbReference type="Proteomes" id="UP000438476">
    <property type="component" value="Unassembled WGS sequence"/>
</dbReference>
<evidence type="ECO:0000313" key="8">
    <source>
        <dbReference type="Proteomes" id="UP000438476"/>
    </source>
</evidence>
<dbReference type="Pfam" id="PF01011">
    <property type="entry name" value="PQQ"/>
    <property type="match status" value="1"/>
</dbReference>
<proteinExistence type="inferred from homology"/>
<feature type="domain" description="Pyrrolo-quinoline quinone repeat" evidence="6">
    <location>
        <begin position="166"/>
        <end position="795"/>
    </location>
</feature>
<organism evidence="7 8">
    <name type="scientific">Altericroceibacterium endophyticum</name>
    <dbReference type="NCBI Taxonomy" id="1808508"/>
    <lineage>
        <taxon>Bacteria</taxon>
        <taxon>Pseudomonadati</taxon>
        <taxon>Pseudomonadota</taxon>
        <taxon>Alphaproteobacteria</taxon>
        <taxon>Sphingomonadales</taxon>
        <taxon>Erythrobacteraceae</taxon>
        <taxon>Altericroceibacterium</taxon>
    </lineage>
</organism>
<dbReference type="AlphaFoldDB" id="A0A6I4T4N3"/>
<accession>A0A6I4T4N3</accession>
<evidence type="ECO:0000256" key="3">
    <source>
        <dbReference type="ARBA" id="ARBA00023002"/>
    </source>
</evidence>
<feature type="region of interest" description="Disordered" evidence="4">
    <location>
        <begin position="535"/>
        <end position="555"/>
    </location>
</feature>
<evidence type="ECO:0000256" key="2">
    <source>
        <dbReference type="ARBA" id="ARBA00008156"/>
    </source>
</evidence>
<dbReference type="CDD" id="cd10280">
    <property type="entry name" value="PQQ_mGDH"/>
    <property type="match status" value="1"/>
</dbReference>
<evidence type="ECO:0000256" key="5">
    <source>
        <dbReference type="SAM" id="Phobius"/>
    </source>
</evidence>
<evidence type="ECO:0000256" key="1">
    <source>
        <dbReference type="ARBA" id="ARBA00001931"/>
    </source>
</evidence>
<dbReference type="RefSeq" id="WP_160735449.1">
    <property type="nucleotide sequence ID" value="NZ_WTYT01000002.1"/>
</dbReference>
<comment type="caution">
    <text evidence="7">The sequence shown here is derived from an EMBL/GenBank/DDBJ whole genome shotgun (WGS) entry which is preliminary data.</text>
</comment>
<evidence type="ECO:0000256" key="4">
    <source>
        <dbReference type="SAM" id="MobiDB-lite"/>
    </source>
</evidence>
<gene>
    <name evidence="7" type="ORF">GRI91_04480</name>
</gene>
<feature type="transmembrane region" description="Helical" evidence="5">
    <location>
        <begin position="40"/>
        <end position="57"/>
    </location>
</feature>
<keyword evidence="5" id="KW-1133">Transmembrane helix</keyword>
<dbReference type="GO" id="GO:0008876">
    <property type="term" value="F:quinoprotein glucose dehydrogenase activity"/>
    <property type="evidence" value="ECO:0007669"/>
    <property type="project" value="TreeGrafter"/>
</dbReference>
<feature type="transmembrane region" description="Helical" evidence="5">
    <location>
        <begin position="64"/>
        <end position="80"/>
    </location>
</feature>
<dbReference type="GO" id="GO:0016020">
    <property type="term" value="C:membrane"/>
    <property type="evidence" value="ECO:0007669"/>
    <property type="project" value="InterPro"/>
</dbReference>
<feature type="transmembrane region" description="Helical" evidence="5">
    <location>
        <begin position="117"/>
        <end position="138"/>
    </location>
</feature>
<feature type="transmembrane region" description="Helical" evidence="5">
    <location>
        <begin position="86"/>
        <end position="110"/>
    </location>
</feature>
<dbReference type="InterPro" id="IPR017511">
    <property type="entry name" value="PQQ_mDH"/>
</dbReference>
<evidence type="ECO:0000259" key="6">
    <source>
        <dbReference type="Pfam" id="PF01011"/>
    </source>
</evidence>
<dbReference type="PANTHER" id="PTHR32303:SF4">
    <property type="entry name" value="QUINOPROTEIN GLUCOSE DEHYDROGENASE"/>
    <property type="match status" value="1"/>
</dbReference>
<comment type="similarity">
    <text evidence="2">Belongs to the bacterial PQQ dehydrogenase family.</text>
</comment>
<dbReference type="SMART" id="SM00564">
    <property type="entry name" value="PQQ"/>
    <property type="match status" value="5"/>
</dbReference>
<dbReference type="InterPro" id="IPR011047">
    <property type="entry name" value="Quinoprotein_ADH-like_sf"/>
</dbReference>
<dbReference type="NCBIfam" id="TIGR03074">
    <property type="entry name" value="PQQ_membr_DH"/>
    <property type="match status" value="1"/>
</dbReference>
<keyword evidence="8" id="KW-1185">Reference proteome</keyword>
<reference evidence="7 8" key="1">
    <citation type="submission" date="2019-12" db="EMBL/GenBank/DDBJ databases">
        <title>Genomic-based taxomic classification of the family Erythrobacteraceae.</title>
        <authorList>
            <person name="Xu L."/>
        </authorList>
    </citation>
    <scope>NUCLEOTIDE SEQUENCE [LARGE SCALE GENOMIC DNA]</scope>
    <source>
        <strain evidence="7 8">LMG 29518</strain>
    </source>
</reference>
<feature type="transmembrane region" description="Helical" evidence="5">
    <location>
        <begin position="12"/>
        <end position="34"/>
    </location>
</feature>
<dbReference type="InterPro" id="IPR002372">
    <property type="entry name" value="PQQ_rpt_dom"/>
</dbReference>
<keyword evidence="3 7" id="KW-0560">Oxidoreductase</keyword>
<protein>
    <submittedName>
        <fullName evidence="7">Membrane-bound PQQ-dependent dehydrogenase, glucose/quinate/shikimate family</fullName>
        <ecNumber evidence="7">1.1.-.-</ecNumber>
    </submittedName>
</protein>
<dbReference type="GO" id="GO:0048038">
    <property type="term" value="F:quinone binding"/>
    <property type="evidence" value="ECO:0007669"/>
    <property type="project" value="InterPro"/>
</dbReference>
<keyword evidence="5" id="KW-0472">Membrane</keyword>